<evidence type="ECO:0000313" key="3">
    <source>
        <dbReference type="Proteomes" id="UP000015241"/>
    </source>
</evidence>
<keyword evidence="1" id="KW-0812">Transmembrane</keyword>
<keyword evidence="1" id="KW-1133">Transmembrane helix</keyword>
<name>S8DLT0_FOMSC</name>
<gene>
    <name evidence="2" type="ORF">FOMPIDRAFT_1055789</name>
</gene>
<reference evidence="2 3" key="1">
    <citation type="journal article" date="2012" name="Science">
        <title>The Paleozoic origin of enzymatic lignin decomposition reconstructed from 31 fungal genomes.</title>
        <authorList>
            <person name="Floudas D."/>
            <person name="Binder M."/>
            <person name="Riley R."/>
            <person name="Barry K."/>
            <person name="Blanchette R.A."/>
            <person name="Henrissat B."/>
            <person name="Martinez A.T."/>
            <person name="Otillar R."/>
            <person name="Spatafora J.W."/>
            <person name="Yadav J.S."/>
            <person name="Aerts A."/>
            <person name="Benoit I."/>
            <person name="Boyd A."/>
            <person name="Carlson A."/>
            <person name="Copeland A."/>
            <person name="Coutinho P.M."/>
            <person name="de Vries R.P."/>
            <person name="Ferreira P."/>
            <person name="Findley K."/>
            <person name="Foster B."/>
            <person name="Gaskell J."/>
            <person name="Glotzer D."/>
            <person name="Gorecki P."/>
            <person name="Heitman J."/>
            <person name="Hesse C."/>
            <person name="Hori C."/>
            <person name="Igarashi K."/>
            <person name="Jurgens J.A."/>
            <person name="Kallen N."/>
            <person name="Kersten P."/>
            <person name="Kohler A."/>
            <person name="Kuees U."/>
            <person name="Kumar T.K.A."/>
            <person name="Kuo A."/>
            <person name="LaButti K."/>
            <person name="Larrondo L.F."/>
            <person name="Lindquist E."/>
            <person name="Ling A."/>
            <person name="Lombard V."/>
            <person name="Lucas S."/>
            <person name="Lundell T."/>
            <person name="Martin R."/>
            <person name="McLaughlin D.J."/>
            <person name="Morgenstern I."/>
            <person name="Morin E."/>
            <person name="Murat C."/>
            <person name="Nagy L.G."/>
            <person name="Nolan M."/>
            <person name="Ohm R.A."/>
            <person name="Patyshakuliyeva A."/>
            <person name="Rokas A."/>
            <person name="Ruiz-Duenas F.J."/>
            <person name="Sabat G."/>
            <person name="Salamov A."/>
            <person name="Samejima M."/>
            <person name="Schmutz J."/>
            <person name="Slot J.C."/>
            <person name="St John F."/>
            <person name="Stenlid J."/>
            <person name="Sun H."/>
            <person name="Sun S."/>
            <person name="Syed K."/>
            <person name="Tsang A."/>
            <person name="Wiebenga A."/>
            <person name="Young D."/>
            <person name="Pisabarro A."/>
            <person name="Eastwood D.C."/>
            <person name="Martin F."/>
            <person name="Cullen D."/>
            <person name="Grigoriev I.V."/>
            <person name="Hibbett D.S."/>
        </authorList>
    </citation>
    <scope>NUCLEOTIDE SEQUENCE</scope>
    <source>
        <strain evidence="3">FP-58527</strain>
    </source>
</reference>
<dbReference type="EMBL" id="KE504263">
    <property type="protein sequence ID" value="EPS93642.1"/>
    <property type="molecule type" value="Genomic_DNA"/>
</dbReference>
<dbReference type="STRING" id="743788.S8DLT0"/>
<dbReference type="AlphaFoldDB" id="S8DLT0"/>
<sequence length="337" mass="36687">MAPPCTTLPRLLCSGIAIVILILFFLWPSDSIPASLGSYAPGTGGRAMTVEQLLYREEERYGKVIAMREEFVSQAGLDETRSVPNRTILQHLFPASFVCPYPLTLVGTSWVCGLEHLASSGRCGVYTVGPRDDAFTTNLINAAPACLTTAYTPGPQKFGHGRMYMSASGGGQTGGRGWIGLAPTPEGTYPMPVDQAKLVPRTRDCTGDPLCQNPDFGYTLELLLHRHGRARSADVLRIDLPFDEMVPALSSLPMPSSSAEDMDSCVLPAGQLILALNLDESGVTVPEGYLSFRAWWESLERVGLRPFAVHDRGDNLLEYSFLNLRASHLFAHSTPRL</sequence>
<dbReference type="OrthoDB" id="10006218at2759"/>
<evidence type="ECO:0000256" key="1">
    <source>
        <dbReference type="SAM" id="Phobius"/>
    </source>
</evidence>
<protein>
    <submittedName>
        <fullName evidence="2">Uncharacterized protein</fullName>
    </submittedName>
</protein>
<organism evidence="2 3">
    <name type="scientific">Fomitopsis schrenkii</name>
    <name type="common">Brown rot fungus</name>
    <dbReference type="NCBI Taxonomy" id="2126942"/>
    <lineage>
        <taxon>Eukaryota</taxon>
        <taxon>Fungi</taxon>
        <taxon>Dikarya</taxon>
        <taxon>Basidiomycota</taxon>
        <taxon>Agaricomycotina</taxon>
        <taxon>Agaricomycetes</taxon>
        <taxon>Polyporales</taxon>
        <taxon>Fomitopsis</taxon>
    </lineage>
</organism>
<keyword evidence="1" id="KW-0472">Membrane</keyword>
<feature type="transmembrane region" description="Helical" evidence="1">
    <location>
        <begin position="7"/>
        <end position="27"/>
    </location>
</feature>
<dbReference type="InParanoid" id="S8DLT0"/>
<accession>S8DLT0</accession>
<dbReference type="HOGENOM" id="CLU_066046_1_0_1"/>
<proteinExistence type="predicted"/>
<dbReference type="Proteomes" id="UP000015241">
    <property type="component" value="Unassembled WGS sequence"/>
</dbReference>
<evidence type="ECO:0000313" key="2">
    <source>
        <dbReference type="EMBL" id="EPS93642.1"/>
    </source>
</evidence>
<keyword evidence="3" id="KW-1185">Reference proteome</keyword>